<dbReference type="PATRIC" id="fig|545697.3.peg.2954"/>
<protein>
    <submittedName>
        <fullName evidence="1">Toxin-antitoxin system toxin component, PIN family</fullName>
    </submittedName>
</protein>
<gene>
    <name evidence="1" type="ORF">HMPREF0216_03009</name>
</gene>
<dbReference type="InterPro" id="IPR024218">
    <property type="entry name" value="DUF3867"/>
</dbReference>
<keyword evidence="2" id="KW-1185">Reference proteome</keyword>
<dbReference type="HOGENOM" id="CLU_123774_0_0_9"/>
<reference evidence="1 2" key="1">
    <citation type="submission" date="2012-05" db="EMBL/GenBank/DDBJ databases">
        <authorList>
            <person name="Weinstock G."/>
            <person name="Sodergren E."/>
            <person name="Lobos E.A."/>
            <person name="Fulton L."/>
            <person name="Fulton R."/>
            <person name="Courtney L."/>
            <person name="Fronick C."/>
            <person name="O'Laughlin M."/>
            <person name="Godfrey J."/>
            <person name="Wilson R.M."/>
            <person name="Miner T."/>
            <person name="Farmer C."/>
            <person name="Delehaunty K."/>
            <person name="Cordes M."/>
            <person name="Minx P."/>
            <person name="Tomlinson C."/>
            <person name="Chen J."/>
            <person name="Wollam A."/>
            <person name="Pepin K.H."/>
            <person name="Bhonagiri V."/>
            <person name="Zhang X."/>
            <person name="Suruliraj S."/>
            <person name="Warren W."/>
            <person name="Mitreva M."/>
            <person name="Mardis E.R."/>
            <person name="Wilson R.K."/>
        </authorList>
    </citation>
    <scope>NUCLEOTIDE SEQUENCE [LARGE SCALE GENOMIC DNA]</scope>
    <source>
        <strain evidence="1 2">DSM 1785</strain>
    </source>
</reference>
<dbReference type="Proteomes" id="UP000010420">
    <property type="component" value="Unassembled WGS sequence"/>
</dbReference>
<accession>L1Q5E4</accession>
<name>L1Q5E4_9CLOT</name>
<evidence type="ECO:0000313" key="1">
    <source>
        <dbReference type="EMBL" id="EKY23224.1"/>
    </source>
</evidence>
<evidence type="ECO:0000313" key="2">
    <source>
        <dbReference type="Proteomes" id="UP000010420"/>
    </source>
</evidence>
<organism evidence="1 2">
    <name type="scientific">Clostridium celatum DSM 1785</name>
    <dbReference type="NCBI Taxonomy" id="545697"/>
    <lineage>
        <taxon>Bacteria</taxon>
        <taxon>Bacillati</taxon>
        <taxon>Bacillota</taxon>
        <taxon>Clostridia</taxon>
        <taxon>Eubacteriales</taxon>
        <taxon>Clostridiaceae</taxon>
        <taxon>Clostridium</taxon>
    </lineage>
</organism>
<dbReference type="AlphaFoldDB" id="L1Q5E4"/>
<dbReference type="EMBL" id="AMEZ01000110">
    <property type="protein sequence ID" value="EKY23224.1"/>
    <property type="molecule type" value="Genomic_DNA"/>
</dbReference>
<proteinExistence type="predicted"/>
<dbReference type="eggNOG" id="ENOG5032RFD">
    <property type="taxonomic scope" value="Bacteria"/>
</dbReference>
<comment type="caution">
    <text evidence="1">The sequence shown here is derived from an EMBL/GenBank/DDBJ whole genome shotgun (WGS) entry which is preliminary data.</text>
</comment>
<dbReference type="Pfam" id="PF12983">
    <property type="entry name" value="DUF3867"/>
    <property type="match status" value="1"/>
</dbReference>
<sequence>MSLGGENMDKIIDFNELKNKVNDKDVDNFESYIYSLYYKMAEGKLTMSEFSKEIGAYMEKNNISQDKFLKMQTKLMERFGIDTASFEEQLKALGLNNISTNPADYEKARKTLSFQEKYKSRLKVKGATEYSIKNEKNNLTILLDDHNVILKSEGKIDLADNELNEFLCSYKKTVENDVLKISLCENTREYDY</sequence>
<dbReference type="STRING" id="545697.HMPREF0216_03009"/>